<gene>
    <name evidence="3" type="ORF">ACFQZ7_11915</name>
</gene>
<dbReference type="InterPro" id="IPR032816">
    <property type="entry name" value="VTT_dom"/>
</dbReference>
<feature type="domain" description="VTT" evidence="2">
    <location>
        <begin position="75"/>
        <end position="190"/>
    </location>
</feature>
<keyword evidence="1" id="KW-0472">Membrane</keyword>
<reference evidence="4" key="1">
    <citation type="journal article" date="2019" name="Int. J. Syst. Evol. Microbiol.">
        <title>The Global Catalogue of Microorganisms (GCM) 10K type strain sequencing project: providing services to taxonomists for standard genome sequencing and annotation.</title>
        <authorList>
            <consortium name="The Broad Institute Genomics Platform"/>
            <consortium name="The Broad Institute Genome Sequencing Center for Infectious Disease"/>
            <person name="Wu L."/>
            <person name="Ma J."/>
        </authorList>
    </citation>
    <scope>NUCLEOTIDE SEQUENCE [LARGE SCALE GENOMIC DNA]</scope>
    <source>
        <strain evidence="4">CCM 8925</strain>
    </source>
</reference>
<evidence type="ECO:0000259" key="2">
    <source>
        <dbReference type="Pfam" id="PF09335"/>
    </source>
</evidence>
<feature type="transmembrane region" description="Helical" evidence="1">
    <location>
        <begin position="170"/>
        <end position="188"/>
    </location>
</feature>
<comment type="caution">
    <text evidence="3">The sequence shown here is derived from an EMBL/GenBank/DDBJ whole genome shotgun (WGS) entry which is preliminary data.</text>
</comment>
<evidence type="ECO:0000313" key="3">
    <source>
        <dbReference type="EMBL" id="MFD0898421.1"/>
    </source>
</evidence>
<feature type="transmembrane region" description="Helical" evidence="1">
    <location>
        <begin position="57"/>
        <end position="88"/>
    </location>
</feature>
<feature type="transmembrane region" description="Helical" evidence="1">
    <location>
        <begin position="95"/>
        <end position="116"/>
    </location>
</feature>
<keyword evidence="4" id="KW-1185">Reference proteome</keyword>
<dbReference type="EMBL" id="JBHTIO010000055">
    <property type="protein sequence ID" value="MFD0898421.1"/>
    <property type="molecule type" value="Genomic_DNA"/>
</dbReference>
<keyword evidence="1" id="KW-1133">Transmembrane helix</keyword>
<proteinExistence type="predicted"/>
<organism evidence="3 4">
    <name type="scientific">Loigolactobacillus binensis</name>
    <dbReference type="NCBI Taxonomy" id="2559922"/>
    <lineage>
        <taxon>Bacteria</taxon>
        <taxon>Bacillati</taxon>
        <taxon>Bacillota</taxon>
        <taxon>Bacilli</taxon>
        <taxon>Lactobacillales</taxon>
        <taxon>Lactobacillaceae</taxon>
        <taxon>Loigolactobacillus</taxon>
    </lineage>
</organism>
<dbReference type="Proteomes" id="UP001597104">
    <property type="component" value="Unassembled WGS sequence"/>
</dbReference>
<protein>
    <submittedName>
        <fullName evidence="3">VTT domain-containing protein</fullName>
    </submittedName>
</protein>
<dbReference type="Pfam" id="PF09335">
    <property type="entry name" value="VTT_dom"/>
    <property type="match status" value="1"/>
</dbReference>
<feature type="transmembrane region" description="Helical" evidence="1">
    <location>
        <begin position="7"/>
        <end position="26"/>
    </location>
</feature>
<feature type="transmembrane region" description="Helical" evidence="1">
    <location>
        <begin position="194"/>
        <end position="215"/>
    </location>
</feature>
<feature type="transmembrane region" description="Helical" evidence="1">
    <location>
        <begin position="136"/>
        <end position="158"/>
    </location>
</feature>
<keyword evidence="1" id="KW-0812">Transmembrane</keyword>
<name>A0ABW3EDN9_9LACO</name>
<evidence type="ECO:0000313" key="4">
    <source>
        <dbReference type="Proteomes" id="UP001597104"/>
    </source>
</evidence>
<dbReference type="RefSeq" id="WP_137636743.1">
    <property type="nucleotide sequence ID" value="NZ_BJDN01000003.1"/>
</dbReference>
<evidence type="ECO:0000256" key="1">
    <source>
        <dbReference type="SAM" id="Phobius"/>
    </source>
</evidence>
<sequence length="222" mass="24476">MKKATKLTLYCVSTIIVLLLIGYLYIDFHTDVTTFLNAFEHNHELRHDIQRHQNDPLIMALLVISIGLMAAIPFLPISVFCIIIGGVYGVYFGGLINLLGIALGNSLVLVSLRYTHLSHKLQTHPMRFIDKIAQRGHPLIGLTIGYGVPALPTIFVNLMAIHLQYKPKQLIGPILIGSAPVAFVYAFGGDLFSNGNIMIGILVLLLLTLSLIVFFKRTAATK</sequence>
<accession>A0ABW3EDN9</accession>